<reference evidence="4 5" key="1">
    <citation type="submission" date="2023-07" db="EMBL/GenBank/DDBJ databases">
        <title>Sorghum-associated microbial communities from plants grown in Nebraska, USA.</title>
        <authorList>
            <person name="Schachtman D."/>
        </authorList>
    </citation>
    <scope>NUCLEOTIDE SEQUENCE [LARGE SCALE GENOMIC DNA]</scope>
    <source>
        <strain evidence="4 5">BE310</strain>
    </source>
</reference>
<feature type="region of interest" description="Disordered" evidence="1">
    <location>
        <begin position="31"/>
        <end position="53"/>
    </location>
</feature>
<feature type="region of interest" description="Disordered" evidence="1">
    <location>
        <begin position="155"/>
        <end position="174"/>
    </location>
</feature>
<keyword evidence="2" id="KW-0812">Transmembrane</keyword>
<evidence type="ECO:0000256" key="1">
    <source>
        <dbReference type="SAM" id="MobiDB-lite"/>
    </source>
</evidence>
<proteinExistence type="predicted"/>
<keyword evidence="2" id="KW-0472">Membrane</keyword>
<keyword evidence="3" id="KW-0732">Signal</keyword>
<accession>A0ABU1Z734</accession>
<organism evidence="4 5">
    <name type="scientific">Pelomonas aquatica</name>
    <dbReference type="NCBI Taxonomy" id="431058"/>
    <lineage>
        <taxon>Bacteria</taxon>
        <taxon>Pseudomonadati</taxon>
        <taxon>Pseudomonadota</taxon>
        <taxon>Betaproteobacteria</taxon>
        <taxon>Burkholderiales</taxon>
        <taxon>Sphaerotilaceae</taxon>
        <taxon>Roseateles</taxon>
    </lineage>
</organism>
<name>A0ABU1Z734_9BURK</name>
<feature type="compositionally biased region" description="Basic and acidic residues" evidence="1">
    <location>
        <begin position="160"/>
        <end position="174"/>
    </location>
</feature>
<feature type="chain" id="PRO_5046943572" evidence="3">
    <location>
        <begin position="27"/>
        <end position="213"/>
    </location>
</feature>
<keyword evidence="5" id="KW-1185">Reference proteome</keyword>
<dbReference type="RefSeq" id="WP_056877015.1">
    <property type="nucleotide sequence ID" value="NZ_JAVDXQ010000002.1"/>
</dbReference>
<dbReference type="Proteomes" id="UP001180536">
    <property type="component" value="Unassembled WGS sequence"/>
</dbReference>
<dbReference type="EMBL" id="JAVDXQ010000002">
    <property type="protein sequence ID" value="MDR7296258.1"/>
    <property type="molecule type" value="Genomic_DNA"/>
</dbReference>
<keyword evidence="2" id="KW-1133">Transmembrane helix</keyword>
<evidence type="ECO:0000313" key="5">
    <source>
        <dbReference type="Proteomes" id="UP001180536"/>
    </source>
</evidence>
<comment type="caution">
    <text evidence="4">The sequence shown here is derived from an EMBL/GenBank/DDBJ whole genome shotgun (WGS) entry which is preliminary data.</text>
</comment>
<sequence length="213" mass="21983">MTIPISLLRGLATALLAATFSLGAAAGPGAHGPNGEHLDGPATTPAPGGSRPRIEAKSEQFELVATLSGGEFSMLIDRFATNEPVLNARVEVESGGLKAKAPFHEDIGDYAVADEAMLKLLGKPGDHAVVITVIHGNQSDLLDATLKVTAEQAQAAAEAPHAHDHAGAADRGHEHTSGSRKLWIGLGVVAAVLVALAAWRRRKGAKTWHGGQA</sequence>
<gene>
    <name evidence="4" type="ORF">J2X16_001597</name>
</gene>
<feature type="signal peptide" evidence="3">
    <location>
        <begin position="1"/>
        <end position="26"/>
    </location>
</feature>
<feature type="transmembrane region" description="Helical" evidence="2">
    <location>
        <begin position="182"/>
        <end position="199"/>
    </location>
</feature>
<evidence type="ECO:0000256" key="2">
    <source>
        <dbReference type="SAM" id="Phobius"/>
    </source>
</evidence>
<protein>
    <submittedName>
        <fullName evidence="4">MYXO-CTERM domain-containing protein</fullName>
    </submittedName>
</protein>
<evidence type="ECO:0000256" key="3">
    <source>
        <dbReference type="SAM" id="SignalP"/>
    </source>
</evidence>
<evidence type="ECO:0000313" key="4">
    <source>
        <dbReference type="EMBL" id="MDR7296258.1"/>
    </source>
</evidence>